<dbReference type="GO" id="GO:0002225">
    <property type="term" value="P:positive regulation of antimicrobial peptide production"/>
    <property type="evidence" value="ECO:0007669"/>
    <property type="project" value="Ensembl"/>
</dbReference>
<dbReference type="GO" id="GO:0019955">
    <property type="term" value="F:cytokine binding"/>
    <property type="evidence" value="ECO:0007669"/>
    <property type="project" value="Ensembl"/>
</dbReference>
<evidence type="ECO:0000256" key="5">
    <source>
        <dbReference type="ARBA" id="ARBA00022729"/>
    </source>
</evidence>
<evidence type="ECO:0000256" key="4">
    <source>
        <dbReference type="ARBA" id="ARBA00022525"/>
    </source>
</evidence>
<dbReference type="GO" id="GO:0032755">
    <property type="term" value="P:positive regulation of interleukin-6 production"/>
    <property type="evidence" value="ECO:0007669"/>
    <property type="project" value="Ensembl"/>
</dbReference>
<keyword evidence="7" id="KW-0325">Glycoprotein</keyword>
<dbReference type="GO" id="GO:0097400">
    <property type="term" value="P:interleukin-17-mediated signaling pathway"/>
    <property type="evidence" value="ECO:0007669"/>
    <property type="project" value="Ensembl"/>
</dbReference>
<evidence type="ECO:0000313" key="12">
    <source>
        <dbReference type="Proteomes" id="UP000694544"/>
    </source>
</evidence>
<evidence type="ECO:0000256" key="1">
    <source>
        <dbReference type="ARBA" id="ARBA00004613"/>
    </source>
</evidence>
<dbReference type="Pfam" id="PF06083">
    <property type="entry name" value="IL17"/>
    <property type="match status" value="1"/>
</dbReference>
<dbReference type="GO" id="GO:0005615">
    <property type="term" value="C:extracellular space"/>
    <property type="evidence" value="ECO:0007669"/>
    <property type="project" value="UniProtKB-KW"/>
</dbReference>
<dbReference type="Ensembl" id="ENSMMST00000018060.1">
    <property type="protein sequence ID" value="ENSMMSP00000016332.1"/>
    <property type="gene ID" value="ENSMMSG00000012453.1"/>
</dbReference>
<dbReference type="InterPro" id="IPR010345">
    <property type="entry name" value="IL-17_fam"/>
</dbReference>
<comment type="subunit">
    <text evidence="8">Homodimer. Forms complexes with IL17RA and IL17RC receptors with 2:1 binding stoichiometry: two receptor chains for one interleukin molecule. IL17A homodimer preferentially drives the formation of IL17RA-IL17RC heterodimeric receptor complex. IL17A homodimer adopts an asymmetrical ternary structure with one IL17RA molecule, allowing for high affinity interactions of one IL17A monomer with one IL17RA molecule (via D1 and D2 domains), while disfavoring binding of a second IL17RA molecule on the other IL17A monomer. Heterodimer with IL17F. IL17A-IL17F forms complexes with IL17RA-IL17RC, but with lower affinity when compared to IL17A homodimer. IL17RA and IL17RC chains cannot distinguish between IL17A and IL17F molecules, potentially enabling the formation of topologically distinct complexes.</text>
</comment>
<dbReference type="PRINTS" id="PR01932">
    <property type="entry name" value="INTRLEUKIN17"/>
</dbReference>
<dbReference type="GO" id="GO:0050830">
    <property type="term" value="P:defense response to Gram-positive bacterium"/>
    <property type="evidence" value="ECO:0007669"/>
    <property type="project" value="Ensembl"/>
</dbReference>
<dbReference type="GO" id="GO:0042803">
    <property type="term" value="F:protein homodimerization activity"/>
    <property type="evidence" value="ECO:0007669"/>
    <property type="project" value="Ensembl"/>
</dbReference>
<evidence type="ECO:0000256" key="9">
    <source>
        <dbReference type="ARBA" id="ARBA00072455"/>
    </source>
</evidence>
<evidence type="ECO:0000256" key="3">
    <source>
        <dbReference type="ARBA" id="ARBA00022514"/>
    </source>
</evidence>
<reference evidence="11" key="2">
    <citation type="submission" date="2025-09" db="UniProtKB">
        <authorList>
            <consortium name="Ensembl"/>
        </authorList>
    </citation>
    <scope>IDENTIFICATION</scope>
</reference>
<dbReference type="InterPro" id="IPR029034">
    <property type="entry name" value="Cystine-knot_cytokine"/>
</dbReference>
<evidence type="ECO:0000256" key="6">
    <source>
        <dbReference type="ARBA" id="ARBA00023157"/>
    </source>
</evidence>
<accession>A0A8C6DJ56</accession>
<dbReference type="GO" id="GO:0005125">
    <property type="term" value="F:cytokine activity"/>
    <property type="evidence" value="ECO:0007669"/>
    <property type="project" value="UniProtKB-KW"/>
</dbReference>
<dbReference type="GO" id="GO:0016525">
    <property type="term" value="P:negative regulation of angiogenesis"/>
    <property type="evidence" value="ECO:0007669"/>
    <property type="project" value="Ensembl"/>
</dbReference>
<keyword evidence="5 10" id="KW-0732">Signal</keyword>
<dbReference type="Proteomes" id="UP000694544">
    <property type="component" value="Unplaced"/>
</dbReference>
<evidence type="ECO:0000256" key="2">
    <source>
        <dbReference type="ARBA" id="ARBA00007236"/>
    </source>
</evidence>
<organism evidence="11 12">
    <name type="scientific">Moschus moschiferus</name>
    <name type="common">Siberian musk deer</name>
    <name type="synonym">Moschus sibiricus</name>
    <dbReference type="NCBI Taxonomy" id="68415"/>
    <lineage>
        <taxon>Eukaryota</taxon>
        <taxon>Metazoa</taxon>
        <taxon>Chordata</taxon>
        <taxon>Craniata</taxon>
        <taxon>Vertebrata</taxon>
        <taxon>Euteleostomi</taxon>
        <taxon>Mammalia</taxon>
        <taxon>Eutheria</taxon>
        <taxon>Laurasiatheria</taxon>
        <taxon>Artiodactyla</taxon>
        <taxon>Ruminantia</taxon>
        <taxon>Pecora</taxon>
        <taxon>Moschidae</taxon>
        <taxon>Moschus</taxon>
    </lineage>
</organism>
<dbReference type="GO" id="GO:1900017">
    <property type="term" value="P:positive regulation of cytokine production involved in inflammatory response"/>
    <property type="evidence" value="ECO:0007669"/>
    <property type="project" value="Ensembl"/>
</dbReference>
<comment type="subcellular location">
    <subcellularLocation>
        <location evidence="1">Secreted</location>
    </subcellularLocation>
</comment>
<evidence type="ECO:0000256" key="10">
    <source>
        <dbReference type="SAM" id="SignalP"/>
    </source>
</evidence>
<evidence type="ECO:0000256" key="8">
    <source>
        <dbReference type="ARBA" id="ARBA00065872"/>
    </source>
</evidence>
<evidence type="ECO:0000256" key="7">
    <source>
        <dbReference type="ARBA" id="ARBA00023180"/>
    </source>
</evidence>
<reference evidence="11" key="1">
    <citation type="submission" date="2025-08" db="UniProtKB">
        <authorList>
            <consortium name="Ensembl"/>
        </authorList>
    </citation>
    <scope>IDENTIFICATION</scope>
</reference>
<dbReference type="Gene3D" id="2.10.90.10">
    <property type="entry name" value="Cystine-knot cytokines"/>
    <property type="match status" value="1"/>
</dbReference>
<protein>
    <recommendedName>
        <fullName evidence="9">Interleukin-17A</fullName>
    </recommendedName>
</protein>
<dbReference type="SUPFAM" id="SSF57501">
    <property type="entry name" value="Cystine-knot cytokines"/>
    <property type="match status" value="1"/>
</dbReference>
<dbReference type="GO" id="GO:2000340">
    <property type="term" value="P:positive regulation of chemokine (C-X-C motif) ligand 1 production"/>
    <property type="evidence" value="ECO:0007669"/>
    <property type="project" value="Ensembl"/>
</dbReference>
<dbReference type="GO" id="GO:0032761">
    <property type="term" value="P:positive regulation of lymphotoxin A production"/>
    <property type="evidence" value="ECO:0007669"/>
    <property type="project" value="Ensembl"/>
</dbReference>
<feature type="signal peptide" evidence="10">
    <location>
        <begin position="1"/>
        <end position="30"/>
    </location>
</feature>
<dbReference type="FunFam" id="2.10.90.10:FF:000038">
    <property type="entry name" value="Interleukin-17A"/>
    <property type="match status" value="1"/>
</dbReference>
<keyword evidence="4" id="KW-0964">Secreted</keyword>
<evidence type="ECO:0000313" key="11">
    <source>
        <dbReference type="Ensembl" id="ENSMMSP00000016332.1"/>
    </source>
</evidence>
<dbReference type="GO" id="GO:0051216">
    <property type="term" value="P:cartilage development"/>
    <property type="evidence" value="ECO:0007669"/>
    <property type="project" value="Ensembl"/>
</dbReference>
<name>A0A8C6DJ56_MOSMO</name>
<sequence>ETMTVLCDTAMVKSLLLLTLWLTLLGEVAAGKPPRSEDPGLCPPLEAHTVRVDIRIRRRSQGVFLSGNLKNRSISPWDYNISRDPNRFPSEIAEAKCRHTGCINAEGVEDKSLNSVPIQQELLVLRRKPRDCPGLFRLEKVLVTVGCTCVTPIVRSGHE</sequence>
<dbReference type="GO" id="GO:0032677">
    <property type="term" value="P:regulation of interleukin-8 production"/>
    <property type="evidence" value="ECO:0007669"/>
    <property type="project" value="Ensembl"/>
</dbReference>
<dbReference type="GeneTree" id="ENSGT00940000156618"/>
<keyword evidence="3" id="KW-0202">Cytokine</keyword>
<dbReference type="AlphaFoldDB" id="A0A8C6DJ56"/>
<comment type="similarity">
    <text evidence="2">Belongs to the IL-17 family.</text>
</comment>
<gene>
    <name evidence="11" type="primary">IL17F</name>
</gene>
<dbReference type="GO" id="GO:0006954">
    <property type="term" value="P:inflammatory response"/>
    <property type="evidence" value="ECO:0007669"/>
    <property type="project" value="InterPro"/>
</dbReference>
<feature type="chain" id="PRO_5034698672" description="Interleukin-17A" evidence="10">
    <location>
        <begin position="31"/>
        <end position="159"/>
    </location>
</feature>
<dbReference type="GO" id="GO:0045944">
    <property type="term" value="P:positive regulation of transcription by RNA polymerase II"/>
    <property type="evidence" value="ECO:0007669"/>
    <property type="project" value="Ensembl"/>
</dbReference>
<dbReference type="GO" id="GO:0050829">
    <property type="term" value="P:defense response to Gram-negative bacterium"/>
    <property type="evidence" value="ECO:0007669"/>
    <property type="project" value="Ensembl"/>
</dbReference>
<dbReference type="InterPro" id="IPR020440">
    <property type="entry name" value="IL-17_chr"/>
</dbReference>
<dbReference type="GO" id="GO:0046982">
    <property type="term" value="F:protein heterodimerization activity"/>
    <property type="evidence" value="ECO:0007669"/>
    <property type="project" value="Ensembl"/>
</dbReference>
<dbReference type="GO" id="GO:0032645">
    <property type="term" value="P:regulation of granulocyte macrophage colony-stimulating factor production"/>
    <property type="evidence" value="ECO:0007669"/>
    <property type="project" value="Ensembl"/>
</dbReference>
<dbReference type="GO" id="GO:0032663">
    <property type="term" value="P:regulation of interleukin-2 production"/>
    <property type="evidence" value="ECO:0007669"/>
    <property type="project" value="Ensembl"/>
</dbReference>
<keyword evidence="12" id="KW-1185">Reference proteome</keyword>
<dbReference type="GO" id="GO:0017015">
    <property type="term" value="P:regulation of transforming growth factor beta receptor signaling pathway"/>
    <property type="evidence" value="ECO:0007669"/>
    <property type="project" value="Ensembl"/>
</dbReference>
<dbReference type="GO" id="GO:0005126">
    <property type="term" value="F:cytokine receptor binding"/>
    <property type="evidence" value="ECO:0007669"/>
    <property type="project" value="Ensembl"/>
</dbReference>
<keyword evidence="6" id="KW-1015">Disulfide bond</keyword>
<proteinExistence type="inferred from homology"/>